<protein>
    <submittedName>
        <fullName evidence="1">Uncharacterized protein</fullName>
    </submittedName>
</protein>
<keyword evidence="2" id="KW-1185">Reference proteome</keyword>
<accession>A0ABV1W3U0</accession>
<dbReference type="Proteomes" id="UP001458415">
    <property type="component" value="Unassembled WGS sequence"/>
</dbReference>
<dbReference type="EMBL" id="JBEPCU010000237">
    <property type="protein sequence ID" value="MER6978466.1"/>
    <property type="molecule type" value="Genomic_DNA"/>
</dbReference>
<proteinExistence type="predicted"/>
<dbReference type="RefSeq" id="WP_158103965.1">
    <property type="nucleotide sequence ID" value="NZ_MUBM01000310.1"/>
</dbReference>
<organism evidence="1 2">
    <name type="scientific">Streptomyces carpinensis</name>
    <dbReference type="NCBI Taxonomy" id="66369"/>
    <lineage>
        <taxon>Bacteria</taxon>
        <taxon>Bacillati</taxon>
        <taxon>Actinomycetota</taxon>
        <taxon>Actinomycetes</taxon>
        <taxon>Kitasatosporales</taxon>
        <taxon>Streptomycetaceae</taxon>
        <taxon>Streptomyces</taxon>
    </lineage>
</organism>
<comment type="caution">
    <text evidence="1">The sequence shown here is derived from an EMBL/GenBank/DDBJ whole genome shotgun (WGS) entry which is preliminary data.</text>
</comment>
<gene>
    <name evidence="1" type="ORF">ABT317_15980</name>
</gene>
<reference evidence="1 2" key="1">
    <citation type="submission" date="2024-06" db="EMBL/GenBank/DDBJ databases">
        <title>The Natural Products Discovery Center: Release of the First 8490 Sequenced Strains for Exploring Actinobacteria Biosynthetic Diversity.</title>
        <authorList>
            <person name="Kalkreuter E."/>
            <person name="Kautsar S.A."/>
            <person name="Yang D."/>
            <person name="Bader C.D."/>
            <person name="Teijaro C.N."/>
            <person name="Fluegel L."/>
            <person name="Davis C.M."/>
            <person name="Simpson J.R."/>
            <person name="Lauterbach L."/>
            <person name="Steele A.D."/>
            <person name="Gui C."/>
            <person name="Meng S."/>
            <person name="Li G."/>
            <person name="Viehrig K."/>
            <person name="Ye F."/>
            <person name="Su P."/>
            <person name="Kiefer A.F."/>
            <person name="Nichols A."/>
            <person name="Cepeda A.J."/>
            <person name="Yan W."/>
            <person name="Fan B."/>
            <person name="Jiang Y."/>
            <person name="Adhikari A."/>
            <person name="Zheng C.-J."/>
            <person name="Schuster L."/>
            <person name="Cowan T.M."/>
            <person name="Smanski M.J."/>
            <person name="Chevrette M.G."/>
            <person name="De Carvalho L.P.S."/>
            <person name="Shen B."/>
        </authorList>
    </citation>
    <scope>NUCLEOTIDE SEQUENCE [LARGE SCALE GENOMIC DNA]</scope>
    <source>
        <strain evidence="1 2">NPDC000634</strain>
    </source>
</reference>
<evidence type="ECO:0000313" key="1">
    <source>
        <dbReference type="EMBL" id="MER6978466.1"/>
    </source>
</evidence>
<evidence type="ECO:0000313" key="2">
    <source>
        <dbReference type="Proteomes" id="UP001458415"/>
    </source>
</evidence>
<name>A0ABV1W3U0_9ACTN</name>
<sequence>MSRSPLHDVVRTWQARLAAAPAVDAFLALGVDESEGVELADALADLR</sequence>